<feature type="transmembrane region" description="Helical" evidence="1">
    <location>
        <begin position="112"/>
        <end position="138"/>
    </location>
</feature>
<evidence type="ECO:0000256" key="1">
    <source>
        <dbReference type="SAM" id="Phobius"/>
    </source>
</evidence>
<feature type="transmembrane region" description="Helical" evidence="1">
    <location>
        <begin position="225"/>
        <end position="247"/>
    </location>
</feature>
<dbReference type="SUPFAM" id="SSF103481">
    <property type="entry name" value="Multidrug resistance efflux transporter EmrE"/>
    <property type="match status" value="2"/>
</dbReference>
<keyword evidence="1" id="KW-0812">Transmembrane</keyword>
<proteinExistence type="predicted"/>
<dbReference type="OrthoDB" id="5243804at2"/>
<keyword evidence="3" id="KW-1185">Reference proteome</keyword>
<organism evidence="2 3">
    <name type="scientific">Aliiroseovarius sediminilitoris</name>
    <dbReference type="NCBI Taxonomy" id="1173584"/>
    <lineage>
        <taxon>Bacteria</taxon>
        <taxon>Pseudomonadati</taxon>
        <taxon>Pseudomonadota</taxon>
        <taxon>Alphaproteobacteria</taxon>
        <taxon>Rhodobacterales</taxon>
        <taxon>Paracoccaceae</taxon>
        <taxon>Aliiroseovarius</taxon>
    </lineage>
</organism>
<dbReference type="InterPro" id="IPR037185">
    <property type="entry name" value="EmrE-like"/>
</dbReference>
<protein>
    <recommendedName>
        <fullName evidence="4">EamA-like transporter family protein</fullName>
    </recommendedName>
</protein>
<gene>
    <name evidence="2" type="ORF">SAMN05444851_1446</name>
</gene>
<evidence type="ECO:0000313" key="2">
    <source>
        <dbReference type="EMBL" id="SEW10774.1"/>
    </source>
</evidence>
<evidence type="ECO:0008006" key="4">
    <source>
        <dbReference type="Google" id="ProtNLM"/>
    </source>
</evidence>
<feature type="transmembrane region" description="Helical" evidence="1">
    <location>
        <begin position="283"/>
        <end position="300"/>
    </location>
</feature>
<dbReference type="STRING" id="1173584.SAMN05444851_1446"/>
<keyword evidence="1" id="KW-0472">Membrane</keyword>
<name>A0A1I0P9F1_9RHOB</name>
<reference evidence="2 3" key="1">
    <citation type="submission" date="2016-10" db="EMBL/GenBank/DDBJ databases">
        <authorList>
            <person name="de Groot N.N."/>
        </authorList>
    </citation>
    <scope>NUCLEOTIDE SEQUENCE [LARGE SCALE GENOMIC DNA]</scope>
    <source>
        <strain evidence="2 3">DSM 29439</strain>
    </source>
</reference>
<dbReference type="RefSeq" id="WP_091429456.1">
    <property type="nucleotide sequence ID" value="NZ_FOJB01000001.1"/>
</dbReference>
<sequence>MQAWIPITIAAAFSQNLRFMLQKRLKDTRLSSTGATLARFVYSAPLVALIFVLYLFVTDQAAPVPGRRFFLFAMTGGVAQILATICVVALFAERNFAVGITFKKTEVVLTALVGLAVLGEGVGLAGGLAIAVGFFGLILLSDPPSGGKIGWKRFFNRAAALGLGAGLLFSVSAIGYRGATLSLPVQDVIARAGFTLAVVTAFQSVIMIVWMTLREKGEFTRVLAAWRVGALVGVSSMIGSFCWFTAFALQNAALVKALGQVELLFSYAATLFVFHEKVTGREYAGTALILISVLVLVLFLK</sequence>
<feature type="transmembrane region" description="Helical" evidence="1">
    <location>
        <begin position="188"/>
        <end position="213"/>
    </location>
</feature>
<accession>A0A1I0P9F1</accession>
<evidence type="ECO:0000313" key="3">
    <source>
        <dbReference type="Proteomes" id="UP000199650"/>
    </source>
</evidence>
<dbReference type="Proteomes" id="UP000199650">
    <property type="component" value="Unassembled WGS sequence"/>
</dbReference>
<feature type="transmembrane region" description="Helical" evidence="1">
    <location>
        <begin position="158"/>
        <end position="176"/>
    </location>
</feature>
<dbReference type="AlphaFoldDB" id="A0A1I0P9F1"/>
<feature type="transmembrane region" description="Helical" evidence="1">
    <location>
        <begin position="38"/>
        <end position="57"/>
    </location>
</feature>
<feature type="transmembrane region" description="Helical" evidence="1">
    <location>
        <begin position="69"/>
        <end position="92"/>
    </location>
</feature>
<keyword evidence="1" id="KW-1133">Transmembrane helix</keyword>
<dbReference type="EMBL" id="FOJB01000001">
    <property type="protein sequence ID" value="SEW10774.1"/>
    <property type="molecule type" value="Genomic_DNA"/>
</dbReference>